<evidence type="ECO:0000256" key="3">
    <source>
        <dbReference type="PROSITE-ProRule" id="PRU00708"/>
    </source>
</evidence>
<keyword evidence="6" id="KW-1185">Reference proteome</keyword>
<dbReference type="PANTHER" id="PTHR47926">
    <property type="entry name" value="PENTATRICOPEPTIDE REPEAT-CONTAINING PROTEIN"/>
    <property type="match status" value="1"/>
</dbReference>
<dbReference type="FunFam" id="1.25.40.10:FF:000361">
    <property type="entry name" value="Pentatricopeptide repeat-containing protein chloroplastic"/>
    <property type="match status" value="1"/>
</dbReference>
<sequence>MRFSTNTLEALLKDPSAIKTSYQAKQLHAHVIKLKGPRASASKFSGFFLSVYSNFNLLKDCLRLFNAPKSVPSAKAWKSIIKCCVSSGNFLEAITFFKRMVASGMTPDSKVFPALLKTSAHLSHITLGEAVHGWVIRLGFESDLFTGNSLMNMYGKLEYLDAVKKMPADGRRSVVFGGLEETTISSRDSVTKIFEAMPIKDIVSWNTIIGIHVERGTCNEVVWRLVMDMGTAELKPDSYTLSTILPIIAQSADVMKGKEVHGYAIRHGCDKDVFIGSSLIDMYSNCSRLDDSLSVFKLSPHMDSVSWNSMIAACVQNGRFEDGLKLFREMLMTDHVPVAVSFSSILPACAQLTTLYLGKQLHGYIIRHRFDDNIFVSSSLLDMYAKCGSLCAAGWLFDRMKFRDTVSWTAMVMAYASHGRAREAVDLFDEMEMAETIKPNSGSFLAVLTACSHGGFVDEARDYLRRMTRKYGLSPGIEHFGAVSDALGRAGKLEEAYEFISGLHIQPTVAIWSTLLSACRVYKNVELAEDVTRQMLTIDPNCMTALILLSNVYVAAGRWKDGAKLRNRMRKKGLKKTAACTGIEIKGQLHVFVTGDESHPSYGKIKETLKDIMDRIEAAGYVPDTATALYDVDEEEKRQALSIHSERLAIAFGVMNTPQGTTIRLTKNLRICVDCHTAAKHMSGILNREIIVRDLVRFHHFKDGNCSCGDFW</sequence>
<dbReference type="SUPFAM" id="SSF48452">
    <property type="entry name" value="TPR-like"/>
    <property type="match status" value="1"/>
</dbReference>
<dbReference type="Pfam" id="PF01535">
    <property type="entry name" value="PPR"/>
    <property type="match status" value="3"/>
</dbReference>
<dbReference type="InterPro" id="IPR046848">
    <property type="entry name" value="E_motif"/>
</dbReference>
<dbReference type="GO" id="GO:0003723">
    <property type="term" value="F:RNA binding"/>
    <property type="evidence" value="ECO:0007669"/>
    <property type="project" value="InterPro"/>
</dbReference>
<dbReference type="InterPro" id="IPR046960">
    <property type="entry name" value="PPR_At4g14850-like_plant"/>
</dbReference>
<dbReference type="PROSITE" id="PS51375">
    <property type="entry name" value="PPR"/>
    <property type="match status" value="3"/>
</dbReference>
<comment type="caution">
    <text evidence="5">The sequence shown here is derived from an EMBL/GenBank/DDBJ whole genome shotgun (WGS) entry which is preliminary data.</text>
</comment>
<organism evidence="5 6">
    <name type="scientific">Genlisea aurea</name>
    <dbReference type="NCBI Taxonomy" id="192259"/>
    <lineage>
        <taxon>Eukaryota</taxon>
        <taxon>Viridiplantae</taxon>
        <taxon>Streptophyta</taxon>
        <taxon>Embryophyta</taxon>
        <taxon>Tracheophyta</taxon>
        <taxon>Spermatophyta</taxon>
        <taxon>Magnoliopsida</taxon>
        <taxon>eudicotyledons</taxon>
        <taxon>Gunneridae</taxon>
        <taxon>Pentapetalae</taxon>
        <taxon>asterids</taxon>
        <taxon>lamiids</taxon>
        <taxon>Lamiales</taxon>
        <taxon>Lentibulariaceae</taxon>
        <taxon>Genlisea</taxon>
    </lineage>
</organism>
<dbReference type="Pfam" id="PF20431">
    <property type="entry name" value="E_motif"/>
    <property type="match status" value="1"/>
</dbReference>
<dbReference type="Pfam" id="PF13041">
    <property type="entry name" value="PPR_2"/>
    <property type="match status" value="1"/>
</dbReference>
<feature type="repeat" description="PPR" evidence="3">
    <location>
        <begin position="73"/>
        <end position="107"/>
    </location>
</feature>
<dbReference type="NCBIfam" id="TIGR00756">
    <property type="entry name" value="PPR"/>
    <property type="match status" value="3"/>
</dbReference>
<dbReference type="PANTHER" id="PTHR47926:SF518">
    <property type="entry name" value="(WILD MALAYSIAN BANANA) HYPOTHETICAL PROTEIN"/>
    <property type="match status" value="1"/>
</dbReference>
<proteinExistence type="inferred from homology"/>
<dbReference type="OrthoDB" id="185373at2759"/>
<protein>
    <recommendedName>
        <fullName evidence="4">DYW domain-containing protein</fullName>
    </recommendedName>
</protein>
<dbReference type="AlphaFoldDB" id="S8CYK6"/>
<evidence type="ECO:0000256" key="1">
    <source>
        <dbReference type="ARBA" id="ARBA00006643"/>
    </source>
</evidence>
<keyword evidence="2" id="KW-0677">Repeat</keyword>
<name>S8CYK6_9LAMI</name>
<feature type="repeat" description="PPR" evidence="3">
    <location>
        <begin position="404"/>
        <end position="438"/>
    </location>
</feature>
<reference evidence="5 6" key="1">
    <citation type="journal article" date="2013" name="BMC Genomics">
        <title>The miniature genome of a carnivorous plant Genlisea aurea contains a low number of genes and short non-coding sequences.</title>
        <authorList>
            <person name="Leushkin E.V."/>
            <person name="Sutormin R.A."/>
            <person name="Nabieva E.R."/>
            <person name="Penin A.A."/>
            <person name="Kondrashov A.S."/>
            <person name="Logacheva M.D."/>
        </authorList>
    </citation>
    <scope>NUCLEOTIDE SEQUENCE [LARGE SCALE GENOMIC DNA]</scope>
</reference>
<dbReference type="InterPro" id="IPR032867">
    <property type="entry name" value="DYW_dom"/>
</dbReference>
<accession>S8CYK6</accession>
<dbReference type="GO" id="GO:0008270">
    <property type="term" value="F:zinc ion binding"/>
    <property type="evidence" value="ECO:0007669"/>
    <property type="project" value="InterPro"/>
</dbReference>
<dbReference type="Proteomes" id="UP000015453">
    <property type="component" value="Unassembled WGS sequence"/>
</dbReference>
<evidence type="ECO:0000256" key="2">
    <source>
        <dbReference type="ARBA" id="ARBA00022737"/>
    </source>
</evidence>
<comment type="similarity">
    <text evidence="1">Belongs to the PPR family. PCMP-H subfamily.</text>
</comment>
<evidence type="ECO:0000259" key="4">
    <source>
        <dbReference type="Pfam" id="PF14432"/>
    </source>
</evidence>
<feature type="repeat" description="PPR" evidence="3">
    <location>
        <begin position="303"/>
        <end position="337"/>
    </location>
</feature>
<dbReference type="FunFam" id="1.25.40.10:FF:001093">
    <property type="entry name" value="Pentatricopeptide repeat-containing protein At2g34400"/>
    <property type="match status" value="1"/>
</dbReference>
<dbReference type="Gene3D" id="1.25.40.10">
    <property type="entry name" value="Tetratricopeptide repeat domain"/>
    <property type="match status" value="5"/>
</dbReference>
<dbReference type="Pfam" id="PF14432">
    <property type="entry name" value="DYW_deaminase"/>
    <property type="match status" value="1"/>
</dbReference>
<feature type="domain" description="DYW" evidence="4">
    <location>
        <begin position="620"/>
        <end position="712"/>
    </location>
</feature>
<dbReference type="InterPro" id="IPR002885">
    <property type="entry name" value="PPR_rpt"/>
</dbReference>
<evidence type="ECO:0000313" key="5">
    <source>
        <dbReference type="EMBL" id="EPS72070.1"/>
    </source>
</evidence>
<dbReference type="GO" id="GO:0009451">
    <property type="term" value="P:RNA modification"/>
    <property type="evidence" value="ECO:0007669"/>
    <property type="project" value="InterPro"/>
</dbReference>
<dbReference type="InterPro" id="IPR011990">
    <property type="entry name" value="TPR-like_helical_dom_sf"/>
</dbReference>
<gene>
    <name evidence="5" type="ORF">M569_02684</name>
</gene>
<dbReference type="EMBL" id="AUSU01000982">
    <property type="protein sequence ID" value="EPS72070.1"/>
    <property type="molecule type" value="Genomic_DNA"/>
</dbReference>
<evidence type="ECO:0000313" key="6">
    <source>
        <dbReference type="Proteomes" id="UP000015453"/>
    </source>
</evidence>